<accession>A0A164EMF1</accession>
<protein>
    <submittedName>
        <fullName evidence="1">Uncharacterized protein</fullName>
    </submittedName>
</protein>
<sequence>EHIYVSNCYEAVISELCKLKLINVFCSQHEESLPYILLQYVHIRFHTESKRFRNIHLAKERTEIKTKLKTVEDFNLCQTTAYNCQYKCLKRDSHITFFPKF</sequence>
<dbReference type="AlphaFoldDB" id="A0A164EMF1"/>
<dbReference type="Proteomes" id="UP000076858">
    <property type="component" value="Unassembled WGS sequence"/>
</dbReference>
<comment type="caution">
    <text evidence="1">The sequence shown here is derived from an EMBL/GenBank/DDBJ whole genome shotgun (WGS) entry which is preliminary data.</text>
</comment>
<dbReference type="EMBL" id="LRGB01023233">
    <property type="protein sequence ID" value="KZR96928.1"/>
    <property type="molecule type" value="Genomic_DNA"/>
</dbReference>
<evidence type="ECO:0000313" key="2">
    <source>
        <dbReference type="Proteomes" id="UP000076858"/>
    </source>
</evidence>
<proteinExistence type="predicted"/>
<organism evidence="1 2">
    <name type="scientific">Daphnia magna</name>
    <dbReference type="NCBI Taxonomy" id="35525"/>
    <lineage>
        <taxon>Eukaryota</taxon>
        <taxon>Metazoa</taxon>
        <taxon>Ecdysozoa</taxon>
        <taxon>Arthropoda</taxon>
        <taxon>Crustacea</taxon>
        <taxon>Branchiopoda</taxon>
        <taxon>Diplostraca</taxon>
        <taxon>Cladocera</taxon>
        <taxon>Anomopoda</taxon>
        <taxon>Daphniidae</taxon>
        <taxon>Daphnia</taxon>
    </lineage>
</organism>
<feature type="non-terminal residue" evidence="1">
    <location>
        <position position="1"/>
    </location>
</feature>
<gene>
    <name evidence="1" type="ORF">APZ42_008464</name>
</gene>
<name>A0A164EMF1_9CRUS</name>
<dbReference type="OrthoDB" id="6400920at2759"/>
<evidence type="ECO:0000313" key="1">
    <source>
        <dbReference type="EMBL" id="KZR96928.1"/>
    </source>
</evidence>
<reference evidence="1 2" key="1">
    <citation type="submission" date="2016-03" db="EMBL/GenBank/DDBJ databases">
        <title>EvidentialGene: Evidence-directed Construction of Genes on Genomes.</title>
        <authorList>
            <person name="Gilbert D.G."/>
            <person name="Choi J.-H."/>
            <person name="Mockaitis K."/>
            <person name="Colbourne J."/>
            <person name="Pfrender M."/>
        </authorList>
    </citation>
    <scope>NUCLEOTIDE SEQUENCE [LARGE SCALE GENOMIC DNA]</scope>
    <source>
        <strain evidence="1 2">Xinb3</strain>
        <tissue evidence="1">Complete organism</tissue>
    </source>
</reference>
<keyword evidence="2" id="KW-1185">Reference proteome</keyword>